<proteinExistence type="predicted"/>
<sequence length="351" mass="37712">MTQRLLIVTTARNEGPFLLEWLAHHIGAGASDFLVYSNDCDDGTDALLDALAAAGVLCHVAHDAPAGKSVQWQALRAAWAHPLRKAADWVLGIDLDEFTNIHVPGHRFADLIAALPEGTDAIALPWRFFGDNGVAAFHDRPVTGQFTAAMPPDCGYPVSATFFKTLFRSAGPFNRLGVHRPRQKPDARPVWVDGSGTPLPAAIAAHPERLSLIGREGARGLAEINHYAVKSAESFMLKRARGLPNRGSKPIDLAYWVERNFNTVEDRSIAAMAPATAAALAQLRAIPGVAALHGAAVDWHRAAFRRIVAQPEEHALYAHLLLAGGSRVIGPDLRAQVFAGYHRAQAAEAAG</sequence>
<dbReference type="InterPro" id="IPR029044">
    <property type="entry name" value="Nucleotide-diphossugar_trans"/>
</dbReference>
<keyword evidence="2" id="KW-1185">Reference proteome</keyword>
<gene>
    <name evidence="1" type="ORF">GH815_00830</name>
</gene>
<evidence type="ECO:0000313" key="1">
    <source>
        <dbReference type="EMBL" id="MRH19518.1"/>
    </source>
</evidence>
<dbReference type="AlphaFoldDB" id="A0A844BA20"/>
<organism evidence="1 2">
    <name type="scientific">Rhodovulum strictum</name>
    <dbReference type="NCBI Taxonomy" id="58314"/>
    <lineage>
        <taxon>Bacteria</taxon>
        <taxon>Pseudomonadati</taxon>
        <taxon>Pseudomonadota</taxon>
        <taxon>Alphaproteobacteria</taxon>
        <taxon>Rhodobacterales</taxon>
        <taxon>Paracoccaceae</taxon>
        <taxon>Rhodovulum</taxon>
    </lineage>
</organism>
<dbReference type="EMBL" id="WJPO01000001">
    <property type="protein sequence ID" value="MRH19518.1"/>
    <property type="molecule type" value="Genomic_DNA"/>
</dbReference>
<keyword evidence="1" id="KW-0808">Transferase</keyword>
<accession>A0A844BA20</accession>
<reference evidence="1 2" key="1">
    <citation type="submission" date="2019-11" db="EMBL/GenBank/DDBJ databases">
        <title>Draft Whole-Genome sequence of the marine photosynthetic bacterium Rhodovulum strictum DSM 11289.</title>
        <authorList>
            <person name="Kyndt J.A."/>
            <person name="Meyer T.E."/>
        </authorList>
    </citation>
    <scope>NUCLEOTIDE SEQUENCE [LARGE SCALE GENOMIC DNA]</scope>
    <source>
        <strain evidence="1 2">DSM 11289</strain>
    </source>
</reference>
<evidence type="ECO:0000313" key="2">
    <source>
        <dbReference type="Proteomes" id="UP000466730"/>
    </source>
</evidence>
<dbReference type="GO" id="GO:0016740">
    <property type="term" value="F:transferase activity"/>
    <property type="evidence" value="ECO:0007669"/>
    <property type="project" value="UniProtKB-KW"/>
</dbReference>
<dbReference type="Proteomes" id="UP000466730">
    <property type="component" value="Unassembled WGS sequence"/>
</dbReference>
<dbReference type="RefSeq" id="WP_343030594.1">
    <property type="nucleotide sequence ID" value="NZ_BAAADI010000002.1"/>
</dbReference>
<dbReference type="Pfam" id="PF13704">
    <property type="entry name" value="Glyco_tranf_2_4"/>
    <property type="match status" value="1"/>
</dbReference>
<protein>
    <submittedName>
        <fullName evidence="1">Glycosyltransferase family 2 protein</fullName>
    </submittedName>
</protein>
<comment type="caution">
    <text evidence="1">The sequence shown here is derived from an EMBL/GenBank/DDBJ whole genome shotgun (WGS) entry which is preliminary data.</text>
</comment>
<dbReference type="SUPFAM" id="SSF53448">
    <property type="entry name" value="Nucleotide-diphospho-sugar transferases"/>
    <property type="match status" value="1"/>
</dbReference>
<name>A0A844BA20_9RHOB</name>